<proteinExistence type="predicted"/>
<reference evidence="5 6" key="1">
    <citation type="submission" date="2016-01" db="EMBL/GenBank/DDBJ databases">
        <title>Whole genome sequencing of Bhargavaea cecembensis T14.</title>
        <authorList>
            <person name="Hong K.W."/>
        </authorList>
    </citation>
    <scope>NUCLEOTIDE SEQUENCE [LARGE SCALE GENOMIC DNA]</scope>
    <source>
        <strain evidence="5 6">T14</strain>
    </source>
</reference>
<keyword evidence="1 2" id="KW-0129">CBS domain</keyword>
<dbReference type="CDD" id="cd04883">
    <property type="entry name" value="ACT_AcuB"/>
    <property type="match status" value="1"/>
</dbReference>
<evidence type="ECO:0000313" key="6">
    <source>
        <dbReference type="Proteomes" id="UP000076490"/>
    </source>
</evidence>
<dbReference type="PANTHER" id="PTHR43080:SF2">
    <property type="entry name" value="CBS DOMAIN-CONTAINING PROTEIN"/>
    <property type="match status" value="1"/>
</dbReference>
<dbReference type="SMART" id="SM00116">
    <property type="entry name" value="CBS"/>
    <property type="match status" value="2"/>
</dbReference>
<dbReference type="InterPro" id="IPR046342">
    <property type="entry name" value="CBS_dom_sf"/>
</dbReference>
<evidence type="ECO:0000256" key="2">
    <source>
        <dbReference type="PROSITE-ProRule" id="PRU00703"/>
    </source>
</evidence>
<dbReference type="AlphaFoldDB" id="A0A161SV64"/>
<dbReference type="PANTHER" id="PTHR43080">
    <property type="entry name" value="CBS DOMAIN-CONTAINING PROTEIN CBSX3, MITOCHONDRIAL"/>
    <property type="match status" value="1"/>
</dbReference>
<feature type="domain" description="CBS" evidence="3">
    <location>
        <begin position="78"/>
        <end position="134"/>
    </location>
</feature>
<sequence>MILEEMMNTEVVTLGPGHTIREARELMEDRKIRHLPIVDDEGGIVGVVSDRDLKEAIPSSLIGKQDLSVYDTPLSDIMTTDPLTGHPLDFVEEAAVIFYENGIGCLPVVSSGKVVGIITETDLLYRYIELTGASKPGSQIEVRVPDVAGVLFGVSKVFYEHNANVLSVLVYPDKERLDHKILAIRVKTMNPLAIIEELRKEGYDVLWPNLPGMQQ</sequence>
<dbReference type="InterPro" id="IPR000644">
    <property type="entry name" value="CBS_dom"/>
</dbReference>
<dbReference type="Pfam" id="PF01842">
    <property type="entry name" value="ACT"/>
    <property type="match status" value="1"/>
</dbReference>
<comment type="caution">
    <text evidence="5">The sequence shown here is derived from an EMBL/GenBank/DDBJ whole genome shotgun (WGS) entry which is preliminary data.</text>
</comment>
<dbReference type="Pfam" id="PF00571">
    <property type="entry name" value="CBS"/>
    <property type="match status" value="2"/>
</dbReference>
<name>A0A161SV64_9BACL</name>
<evidence type="ECO:0000313" key="5">
    <source>
        <dbReference type="EMBL" id="KZE39790.1"/>
    </source>
</evidence>
<gene>
    <name evidence="5" type="ORF">AV656_00400</name>
</gene>
<dbReference type="PROSITE" id="PS51671">
    <property type="entry name" value="ACT"/>
    <property type="match status" value="1"/>
</dbReference>
<dbReference type="Gene3D" id="3.10.580.10">
    <property type="entry name" value="CBS-domain"/>
    <property type="match status" value="1"/>
</dbReference>
<dbReference type="InterPro" id="IPR002912">
    <property type="entry name" value="ACT_dom"/>
</dbReference>
<accession>A0A161SV64</accession>
<dbReference type="EMBL" id="LQNT01000001">
    <property type="protein sequence ID" value="KZE39790.1"/>
    <property type="molecule type" value="Genomic_DNA"/>
</dbReference>
<feature type="domain" description="ACT" evidence="4">
    <location>
        <begin position="139"/>
        <end position="213"/>
    </location>
</feature>
<dbReference type="RefSeq" id="WP_063177760.1">
    <property type="nucleotide sequence ID" value="NZ_LQNT01000001.1"/>
</dbReference>
<organism evidence="5 6">
    <name type="scientific">Bhargavaea cecembensis</name>
    <dbReference type="NCBI Taxonomy" id="394098"/>
    <lineage>
        <taxon>Bacteria</taxon>
        <taxon>Bacillati</taxon>
        <taxon>Bacillota</taxon>
        <taxon>Bacilli</taxon>
        <taxon>Bacillales</taxon>
        <taxon>Caryophanaceae</taxon>
        <taxon>Bhargavaea</taxon>
    </lineage>
</organism>
<dbReference type="PROSITE" id="PS51371">
    <property type="entry name" value="CBS"/>
    <property type="match status" value="2"/>
</dbReference>
<dbReference type="OrthoDB" id="9781631at2"/>
<dbReference type="Proteomes" id="UP000076490">
    <property type="component" value="Unassembled WGS sequence"/>
</dbReference>
<feature type="domain" description="CBS" evidence="3">
    <location>
        <begin position="7"/>
        <end position="67"/>
    </location>
</feature>
<evidence type="ECO:0000259" key="4">
    <source>
        <dbReference type="PROSITE" id="PS51671"/>
    </source>
</evidence>
<dbReference type="SUPFAM" id="SSF54631">
    <property type="entry name" value="CBS-domain pair"/>
    <property type="match status" value="1"/>
</dbReference>
<protein>
    <submittedName>
        <fullName evidence="5">Acetoin utilization protein AcuB</fullName>
    </submittedName>
</protein>
<evidence type="ECO:0000259" key="3">
    <source>
        <dbReference type="PROSITE" id="PS51371"/>
    </source>
</evidence>
<dbReference type="CDD" id="cd04584">
    <property type="entry name" value="CBS_pair_AcuB_like"/>
    <property type="match status" value="1"/>
</dbReference>
<evidence type="ECO:0000256" key="1">
    <source>
        <dbReference type="ARBA" id="ARBA00023122"/>
    </source>
</evidence>
<dbReference type="SUPFAM" id="SSF55021">
    <property type="entry name" value="ACT-like"/>
    <property type="match status" value="1"/>
</dbReference>
<dbReference type="InterPro" id="IPR045865">
    <property type="entry name" value="ACT-like_dom_sf"/>
</dbReference>
<dbReference type="InterPro" id="IPR051257">
    <property type="entry name" value="Diverse_CBS-Domain"/>
</dbReference>